<evidence type="ECO:0000256" key="12">
    <source>
        <dbReference type="ARBA" id="ARBA00022777"/>
    </source>
</evidence>
<comment type="similarity">
    <text evidence="2">In the N-terminal section; belongs to the leguminous lectin family.</text>
</comment>
<dbReference type="GO" id="GO:0030246">
    <property type="term" value="F:carbohydrate binding"/>
    <property type="evidence" value="ECO:0007669"/>
    <property type="project" value="UniProtKB-KW"/>
</dbReference>
<feature type="transmembrane region" description="Helical" evidence="22">
    <location>
        <begin position="289"/>
        <end position="310"/>
    </location>
</feature>
<protein>
    <recommendedName>
        <fullName evidence="4">non-specific serine/threonine protein kinase</fullName>
        <ecNumber evidence="4">2.7.11.1</ecNumber>
    </recommendedName>
</protein>
<dbReference type="Gene3D" id="3.30.200.20">
    <property type="entry name" value="Phosphorylase Kinase, domain 1"/>
    <property type="match status" value="1"/>
</dbReference>
<evidence type="ECO:0000259" key="24">
    <source>
        <dbReference type="PROSITE" id="PS50011"/>
    </source>
</evidence>
<dbReference type="InterPro" id="IPR050528">
    <property type="entry name" value="L-type_Lectin-RKs"/>
</dbReference>
<dbReference type="GO" id="GO:1901001">
    <property type="term" value="P:negative regulation of response to salt stress"/>
    <property type="evidence" value="ECO:0007669"/>
    <property type="project" value="UniProtKB-ARBA"/>
</dbReference>
<dbReference type="SMART" id="SM00220">
    <property type="entry name" value="S_TKc"/>
    <property type="match status" value="1"/>
</dbReference>
<evidence type="ECO:0000256" key="22">
    <source>
        <dbReference type="SAM" id="Phobius"/>
    </source>
</evidence>
<evidence type="ECO:0000256" key="19">
    <source>
        <dbReference type="ARBA" id="ARBA00048977"/>
    </source>
</evidence>
<dbReference type="PROSITE" id="PS00108">
    <property type="entry name" value="PROTEIN_KINASE_ST"/>
    <property type="match status" value="1"/>
</dbReference>
<dbReference type="Pfam" id="PF00139">
    <property type="entry name" value="Lectin_legB"/>
    <property type="match status" value="1"/>
</dbReference>
<feature type="chain" id="PRO_5002349808" description="non-specific serine/threonine protein kinase" evidence="23">
    <location>
        <begin position="22"/>
        <end position="672"/>
    </location>
</feature>
<keyword evidence="12" id="KW-0418">Kinase</keyword>
<evidence type="ECO:0000256" key="23">
    <source>
        <dbReference type="SAM" id="SignalP"/>
    </source>
</evidence>
<dbReference type="FunFam" id="3.30.200.20:FF:000112">
    <property type="entry name" value="Lectin-domain containing receptor kinase A4.3"/>
    <property type="match status" value="1"/>
</dbReference>
<evidence type="ECO:0000256" key="10">
    <source>
        <dbReference type="ARBA" id="ARBA00022734"/>
    </source>
</evidence>
<sequence>MKKPILLLLQILLLGFDLVNFSCGEYAFIYSGFAHNNITLDGAAMVTANGLLDITNGSTRLNGHAFYPIPLRFRNFSTGMVQSFSTYFVFGIQSTYPSQGFTFFIAPSKNLSSALPIQFLGLLNNQNNGDMENQIFAVEFDSIKNIEFQDINNNHVGIDINSLISVNSYPAGFYNDKDGNFNNLIITSSEAMQVWVDYNGDIAQISVTIAPMGMAKPLKPLGRAIHNLSIVLSEMAYVGFSSSAGRDNTRHYILGWSFGLSSLAPSIDITNLPKMPRFGPKPRSMVLEIILPIATAVSIFSTGTIIVLLVRRHLRYSEIREDWEVEFGPHRFSYRDLFHATEGFKNKNILGIGGFGRVYKGFLPVSKLDIAVKRVSHDSKQGMKEFVAEVVSIGRLQHCNIVQLLGYCRRKGELFLVYEYMPNGSLDKYLYGQEDKLILTWSQRFRIIKGIASGLVYLHEEWEKVVIHRDIKASNVLLDAQMNGRLGDFGLARLYDHGVDAQTTRVVGTIGYLAPELASSGKATPLTDVFSFGIFVLEVICGRRPIKEDINGNQIMLVDWVLEHWQKRSLTDTVDIRLQDDYDVGEATMALKLGLLCSHPFADARPKMRQVMQYLEGEVSIPEDMPPHLSFEMLTLMQNEGFDSYVMSYPSSRTNHSVTSHGSLMSALSGGR</sequence>
<dbReference type="SUPFAM" id="SSF56112">
    <property type="entry name" value="Protein kinase-like (PK-like)"/>
    <property type="match status" value="1"/>
</dbReference>
<evidence type="ECO:0000256" key="6">
    <source>
        <dbReference type="ARBA" id="ARBA00022527"/>
    </source>
</evidence>
<dbReference type="Gene3D" id="2.60.120.200">
    <property type="match status" value="1"/>
</dbReference>
<evidence type="ECO:0000256" key="18">
    <source>
        <dbReference type="ARBA" id="ARBA00048659"/>
    </source>
</evidence>
<reference evidence="25 26" key="1">
    <citation type="submission" date="2012-08" db="EMBL/GenBank/DDBJ databases">
        <title>Oryza genome evolution.</title>
        <authorList>
            <person name="Wing R.A."/>
        </authorList>
    </citation>
    <scope>NUCLEOTIDE SEQUENCE</scope>
</reference>
<evidence type="ECO:0000256" key="2">
    <source>
        <dbReference type="ARBA" id="ARBA00008536"/>
    </source>
</evidence>
<dbReference type="Pfam" id="PF00069">
    <property type="entry name" value="Pkinase"/>
    <property type="match status" value="1"/>
</dbReference>
<keyword evidence="10" id="KW-0430">Lectin</keyword>
<evidence type="ECO:0000256" key="11">
    <source>
        <dbReference type="ARBA" id="ARBA00022741"/>
    </source>
</evidence>
<keyword evidence="16" id="KW-0675">Receptor</keyword>
<keyword evidence="9 23" id="KW-0732">Signal</keyword>
<organism evidence="25 26">
    <name type="scientific">Leersia perrieri</name>
    <dbReference type="NCBI Taxonomy" id="77586"/>
    <lineage>
        <taxon>Eukaryota</taxon>
        <taxon>Viridiplantae</taxon>
        <taxon>Streptophyta</taxon>
        <taxon>Embryophyta</taxon>
        <taxon>Tracheophyta</taxon>
        <taxon>Spermatophyta</taxon>
        <taxon>Magnoliopsida</taxon>
        <taxon>Liliopsida</taxon>
        <taxon>Poales</taxon>
        <taxon>Poaceae</taxon>
        <taxon>BOP clade</taxon>
        <taxon>Oryzoideae</taxon>
        <taxon>Oryzeae</taxon>
        <taxon>Oryzinae</taxon>
        <taxon>Leersia</taxon>
    </lineage>
</organism>
<feature type="binding site" evidence="20">
    <location>
        <position position="373"/>
    </location>
    <ligand>
        <name>ATP</name>
        <dbReference type="ChEBI" id="CHEBI:30616"/>
    </ligand>
</feature>
<keyword evidence="17" id="KW-0325">Glycoprotein</keyword>
<dbReference type="InterPro" id="IPR008271">
    <property type="entry name" value="Ser/Thr_kinase_AS"/>
</dbReference>
<dbReference type="GO" id="GO:0005886">
    <property type="term" value="C:plasma membrane"/>
    <property type="evidence" value="ECO:0007669"/>
    <property type="project" value="UniProtKB-SubCell"/>
</dbReference>
<dbReference type="Gene3D" id="1.10.510.10">
    <property type="entry name" value="Transferase(Phosphotransferase) domain 1"/>
    <property type="match status" value="1"/>
</dbReference>
<dbReference type="Proteomes" id="UP000032180">
    <property type="component" value="Chromosome 9"/>
</dbReference>
<evidence type="ECO:0000256" key="7">
    <source>
        <dbReference type="ARBA" id="ARBA00022679"/>
    </source>
</evidence>
<evidence type="ECO:0000256" key="20">
    <source>
        <dbReference type="PROSITE-ProRule" id="PRU10141"/>
    </source>
</evidence>
<keyword evidence="6" id="KW-0723">Serine/threonine-protein kinase</keyword>
<dbReference type="SUPFAM" id="SSF49899">
    <property type="entry name" value="Concanavalin A-like lectins/glucanases"/>
    <property type="match status" value="1"/>
</dbReference>
<keyword evidence="13 20" id="KW-0067">ATP-binding</keyword>
<evidence type="ECO:0000256" key="5">
    <source>
        <dbReference type="ARBA" id="ARBA00022475"/>
    </source>
</evidence>
<keyword evidence="11 20" id="KW-0547">Nucleotide-binding</keyword>
<dbReference type="GO" id="GO:0005524">
    <property type="term" value="F:ATP binding"/>
    <property type="evidence" value="ECO:0007669"/>
    <property type="project" value="UniProtKB-UniRule"/>
</dbReference>
<comment type="catalytic activity">
    <reaction evidence="19">
        <text>L-seryl-[protein] + ATP = O-phospho-L-seryl-[protein] + ADP + H(+)</text>
        <dbReference type="Rhea" id="RHEA:17989"/>
        <dbReference type="Rhea" id="RHEA-COMP:9863"/>
        <dbReference type="Rhea" id="RHEA-COMP:11604"/>
        <dbReference type="ChEBI" id="CHEBI:15378"/>
        <dbReference type="ChEBI" id="CHEBI:29999"/>
        <dbReference type="ChEBI" id="CHEBI:30616"/>
        <dbReference type="ChEBI" id="CHEBI:83421"/>
        <dbReference type="ChEBI" id="CHEBI:456216"/>
        <dbReference type="EC" id="2.7.11.1"/>
    </reaction>
    <physiologicalReaction direction="left-to-right" evidence="19">
        <dbReference type="Rhea" id="RHEA:17990"/>
    </physiologicalReaction>
</comment>
<evidence type="ECO:0000256" key="9">
    <source>
        <dbReference type="ARBA" id="ARBA00022729"/>
    </source>
</evidence>
<dbReference type="CDD" id="cd14066">
    <property type="entry name" value="STKc_IRAK"/>
    <property type="match status" value="1"/>
</dbReference>
<evidence type="ECO:0000313" key="25">
    <source>
        <dbReference type="EnsemblPlants" id="LPERR09G02030.1"/>
    </source>
</evidence>
<evidence type="ECO:0000256" key="21">
    <source>
        <dbReference type="SAM" id="MobiDB-lite"/>
    </source>
</evidence>
<evidence type="ECO:0000256" key="4">
    <source>
        <dbReference type="ARBA" id="ARBA00012513"/>
    </source>
</evidence>
<dbReference type="InterPro" id="IPR000719">
    <property type="entry name" value="Prot_kinase_dom"/>
</dbReference>
<evidence type="ECO:0000256" key="1">
    <source>
        <dbReference type="ARBA" id="ARBA00004251"/>
    </source>
</evidence>
<evidence type="ECO:0000313" key="26">
    <source>
        <dbReference type="Proteomes" id="UP000032180"/>
    </source>
</evidence>
<dbReference type="EnsemblPlants" id="LPERR09G02030.1">
    <property type="protein sequence ID" value="LPERR09G02030.1"/>
    <property type="gene ID" value="LPERR09G02030"/>
</dbReference>
<evidence type="ECO:0000256" key="14">
    <source>
        <dbReference type="ARBA" id="ARBA00022989"/>
    </source>
</evidence>
<feature type="compositionally biased region" description="Polar residues" evidence="21">
    <location>
        <begin position="652"/>
        <end position="663"/>
    </location>
</feature>
<dbReference type="InterPro" id="IPR001220">
    <property type="entry name" value="Legume_lectin_dom"/>
</dbReference>
<comment type="similarity">
    <text evidence="3">In the C-terminal section; belongs to the protein kinase superfamily. Ser/Thr protein kinase family.</text>
</comment>
<keyword evidence="15 22" id="KW-0472">Membrane</keyword>
<evidence type="ECO:0000256" key="13">
    <source>
        <dbReference type="ARBA" id="ARBA00022840"/>
    </source>
</evidence>
<keyword evidence="7" id="KW-0808">Transferase</keyword>
<evidence type="ECO:0000256" key="17">
    <source>
        <dbReference type="ARBA" id="ARBA00023180"/>
    </source>
</evidence>
<proteinExistence type="inferred from homology"/>
<dbReference type="Gramene" id="LPERR09G02030.1">
    <property type="protein sequence ID" value="LPERR09G02030.1"/>
    <property type="gene ID" value="LPERR09G02030"/>
</dbReference>
<reference evidence="25" key="3">
    <citation type="submission" date="2015-04" db="UniProtKB">
        <authorList>
            <consortium name="EnsemblPlants"/>
        </authorList>
    </citation>
    <scope>IDENTIFICATION</scope>
</reference>
<feature type="region of interest" description="Disordered" evidence="21">
    <location>
        <begin position="652"/>
        <end position="672"/>
    </location>
</feature>
<dbReference type="PROSITE" id="PS50011">
    <property type="entry name" value="PROTEIN_KINASE_DOM"/>
    <property type="match status" value="1"/>
</dbReference>
<dbReference type="InterPro" id="IPR017441">
    <property type="entry name" value="Protein_kinase_ATP_BS"/>
</dbReference>
<dbReference type="InterPro" id="IPR013320">
    <property type="entry name" value="ConA-like_dom_sf"/>
</dbReference>
<comment type="catalytic activity">
    <reaction evidence="18">
        <text>L-threonyl-[protein] + ATP = O-phospho-L-threonyl-[protein] + ADP + H(+)</text>
        <dbReference type="Rhea" id="RHEA:46608"/>
        <dbReference type="Rhea" id="RHEA-COMP:11060"/>
        <dbReference type="Rhea" id="RHEA-COMP:11605"/>
        <dbReference type="ChEBI" id="CHEBI:15378"/>
        <dbReference type="ChEBI" id="CHEBI:30013"/>
        <dbReference type="ChEBI" id="CHEBI:30616"/>
        <dbReference type="ChEBI" id="CHEBI:61977"/>
        <dbReference type="ChEBI" id="CHEBI:456216"/>
        <dbReference type="EC" id="2.7.11.1"/>
    </reaction>
    <physiologicalReaction direction="left-to-right" evidence="18">
        <dbReference type="Rhea" id="RHEA:46609"/>
    </physiologicalReaction>
</comment>
<dbReference type="FunFam" id="1.10.510.10:FF:000517">
    <property type="entry name" value="Putative receptor kinase Lecrk"/>
    <property type="match status" value="1"/>
</dbReference>
<keyword evidence="26" id="KW-1185">Reference proteome</keyword>
<dbReference type="FunFam" id="2.60.120.200:FF:000051">
    <property type="entry name" value="L-type lectin-domain containing receptor kinase V.9"/>
    <property type="match status" value="1"/>
</dbReference>
<feature type="signal peptide" evidence="23">
    <location>
        <begin position="1"/>
        <end position="21"/>
    </location>
</feature>
<evidence type="ECO:0000256" key="16">
    <source>
        <dbReference type="ARBA" id="ARBA00023170"/>
    </source>
</evidence>
<evidence type="ECO:0000256" key="8">
    <source>
        <dbReference type="ARBA" id="ARBA00022692"/>
    </source>
</evidence>
<keyword evidence="14 22" id="KW-1133">Transmembrane helix</keyword>
<dbReference type="HOGENOM" id="CLU_000288_62_3_1"/>
<evidence type="ECO:0000256" key="15">
    <source>
        <dbReference type="ARBA" id="ARBA00023136"/>
    </source>
</evidence>
<keyword evidence="8 22" id="KW-0812">Transmembrane</keyword>
<dbReference type="AlphaFoldDB" id="A0A0D9XBU0"/>
<dbReference type="CDD" id="cd06899">
    <property type="entry name" value="lectin_legume_LecRK_Arcelin_ConA"/>
    <property type="match status" value="1"/>
</dbReference>
<evidence type="ECO:0000256" key="3">
    <source>
        <dbReference type="ARBA" id="ARBA00010217"/>
    </source>
</evidence>
<accession>A0A0D9XBU0</accession>
<keyword evidence="5" id="KW-1003">Cell membrane</keyword>
<dbReference type="PANTHER" id="PTHR27007">
    <property type="match status" value="1"/>
</dbReference>
<dbReference type="STRING" id="77586.A0A0D9XBU0"/>
<name>A0A0D9XBU0_9ORYZ</name>
<dbReference type="PROSITE" id="PS00107">
    <property type="entry name" value="PROTEIN_KINASE_ATP"/>
    <property type="match status" value="1"/>
</dbReference>
<dbReference type="eggNOG" id="ENOG502QSJ4">
    <property type="taxonomic scope" value="Eukaryota"/>
</dbReference>
<reference evidence="26" key="2">
    <citation type="submission" date="2013-12" db="EMBL/GenBank/DDBJ databases">
        <authorList>
            <person name="Yu Y."/>
            <person name="Lee S."/>
            <person name="de Baynast K."/>
            <person name="Wissotski M."/>
            <person name="Liu L."/>
            <person name="Talag J."/>
            <person name="Goicoechea J."/>
            <person name="Angelova A."/>
            <person name="Jetty R."/>
            <person name="Kudrna D."/>
            <person name="Golser W."/>
            <person name="Rivera L."/>
            <person name="Zhang J."/>
            <person name="Wing R."/>
        </authorList>
    </citation>
    <scope>NUCLEOTIDE SEQUENCE</scope>
</reference>
<comment type="subcellular location">
    <subcellularLocation>
        <location evidence="1">Cell membrane</location>
        <topology evidence="1">Single-pass type I membrane protein</topology>
    </subcellularLocation>
</comment>
<feature type="domain" description="Protein kinase" evidence="24">
    <location>
        <begin position="344"/>
        <end position="602"/>
    </location>
</feature>
<dbReference type="GO" id="GO:0004674">
    <property type="term" value="F:protein serine/threonine kinase activity"/>
    <property type="evidence" value="ECO:0007669"/>
    <property type="project" value="UniProtKB-KW"/>
</dbReference>
<dbReference type="InterPro" id="IPR011009">
    <property type="entry name" value="Kinase-like_dom_sf"/>
</dbReference>
<dbReference type="EC" id="2.7.11.1" evidence="4"/>